<dbReference type="InterPro" id="IPR012308">
    <property type="entry name" value="DNA_ligase_ATP-dep_N"/>
</dbReference>
<dbReference type="PATRIC" id="fig|294671.3.peg.120"/>
<evidence type="ECO:0000256" key="10">
    <source>
        <dbReference type="ARBA" id="ARBA00022842"/>
    </source>
</evidence>
<dbReference type="PANTHER" id="PTHR45674:SF7">
    <property type="entry name" value="DNA LIGASE"/>
    <property type="match status" value="1"/>
</dbReference>
<dbReference type="GO" id="GO:0006273">
    <property type="term" value="P:lagging strand elongation"/>
    <property type="evidence" value="ECO:0007669"/>
    <property type="project" value="TreeGrafter"/>
</dbReference>
<dbReference type="HAMAP" id="MF_00407">
    <property type="entry name" value="DNA_ligase"/>
    <property type="match status" value="1"/>
</dbReference>
<dbReference type="NCBIfam" id="TIGR00574">
    <property type="entry name" value="dnl1"/>
    <property type="match status" value="1"/>
</dbReference>
<keyword evidence="4 14" id="KW-0132">Cell division</keyword>
<keyword evidence="18" id="KW-1185">Reference proteome</keyword>
<dbReference type="Pfam" id="PF04675">
    <property type="entry name" value="DNA_ligase_A_N"/>
    <property type="match status" value="1"/>
</dbReference>
<dbReference type="Pfam" id="PF01068">
    <property type="entry name" value="DNA_ligase_A_M"/>
    <property type="match status" value="1"/>
</dbReference>
<feature type="domain" description="ATP-dependent DNA ligase family profile" evidence="16">
    <location>
        <begin position="325"/>
        <end position="455"/>
    </location>
</feature>
<evidence type="ECO:0000256" key="7">
    <source>
        <dbReference type="ARBA" id="ARBA00022741"/>
    </source>
</evidence>
<dbReference type="Proteomes" id="UP000066376">
    <property type="component" value="Chromosome"/>
</dbReference>
<evidence type="ECO:0000256" key="2">
    <source>
        <dbReference type="ARBA" id="ARBA00013308"/>
    </source>
</evidence>
<feature type="binding site" evidence="14">
    <location>
        <position position="298"/>
    </location>
    <ligand>
        <name>ATP</name>
        <dbReference type="ChEBI" id="CHEBI:30616"/>
    </ligand>
</feature>
<proteinExistence type="inferred from homology"/>
<comment type="similarity">
    <text evidence="1 14 15">Belongs to the ATP-dependent DNA ligase family.</text>
</comment>
<dbReference type="FunFam" id="1.10.3260.10:FF:000007">
    <property type="entry name" value="DNA ligase"/>
    <property type="match status" value="1"/>
</dbReference>
<evidence type="ECO:0000256" key="12">
    <source>
        <dbReference type="ARBA" id="ARBA00023204"/>
    </source>
</evidence>
<evidence type="ECO:0000256" key="6">
    <source>
        <dbReference type="ARBA" id="ARBA00022723"/>
    </source>
</evidence>
<evidence type="ECO:0000256" key="11">
    <source>
        <dbReference type="ARBA" id="ARBA00023172"/>
    </source>
</evidence>
<dbReference type="InterPro" id="IPR012340">
    <property type="entry name" value="NA-bd_OB-fold"/>
</dbReference>
<evidence type="ECO:0000313" key="17">
    <source>
        <dbReference type="EMBL" id="AMK14681.1"/>
    </source>
</evidence>
<keyword evidence="13 14" id="KW-0131">Cell cycle</keyword>
<dbReference type="CDD" id="cd07901">
    <property type="entry name" value="Adenylation_DNA_ligase_Arch_LigB"/>
    <property type="match status" value="1"/>
</dbReference>
<keyword evidence="9 14" id="KW-0067">ATP-binding</keyword>
<dbReference type="RefSeq" id="WP_067145302.1">
    <property type="nucleotide sequence ID" value="NZ_CP014265.1"/>
</dbReference>
<keyword evidence="3 14" id="KW-0436">Ligase</keyword>
<sequence length="550" mass="61351">MKYGELVKVYEALGATTKRLEKRDILADFLKTVDVEDLEKITLMALGRVFPSWSEDEQGIGDKLIMRAVGDVVGVSVELVEDAVRDEGDIGAAAEKLYAKKTQMTFFSQALTVNFVYNQLRKLSTISGSRSTTRKISNILELLSSASAIEAKYICRTILEELRIGVGEGIIRDAISLAFDIDKAVAERAHMLTNDLGLVAKVAKEEGEEGLKKLTLIPGRPVKPMLAQLSEAIDISIEEMGCALCETKYDGFRTQFHKNGDEITLFTRRLENVTLAFPDAVELIREGLPDEDFIAEGEIIGFKNGKPQPFQSVLQRVRRKYDIKETMKNVPIKIFLYDLLYFKEPTVDEPIIKRREILESIVDSSNPELNLSDIVKVSPENIGDAVDLFNKSIEGGHEGIMIKNCAEPYIPGIRGKKMLKFKAEPETLDAVVVGGVKGIGKRGDFIGSYEIALRDENDQLQTITHVGTGLSDDDLANLTKKMEELKITEKGTRITVHPKIIFEIAYSEIVKSPEYSAGYSLRFPVVKRIRTDKGLEDIDTVERLESMFNG</sequence>
<keyword evidence="11 14" id="KW-0233">DNA recombination</keyword>
<dbReference type="SUPFAM" id="SSF50249">
    <property type="entry name" value="Nucleic acid-binding proteins"/>
    <property type="match status" value="1"/>
</dbReference>
<dbReference type="GO" id="GO:0051301">
    <property type="term" value="P:cell division"/>
    <property type="evidence" value="ECO:0007669"/>
    <property type="project" value="UniProtKB-KW"/>
</dbReference>
<dbReference type="SUPFAM" id="SSF56091">
    <property type="entry name" value="DNA ligase/mRNA capping enzyme, catalytic domain"/>
    <property type="match status" value="1"/>
</dbReference>
<dbReference type="GO" id="GO:0006310">
    <property type="term" value="P:DNA recombination"/>
    <property type="evidence" value="ECO:0007669"/>
    <property type="project" value="UniProtKB-UniRule"/>
</dbReference>
<dbReference type="KEGG" id="mol:YLM1_0121"/>
<dbReference type="Gene3D" id="2.40.50.140">
    <property type="entry name" value="Nucleic acid-binding proteins"/>
    <property type="match status" value="1"/>
</dbReference>
<dbReference type="InterPro" id="IPR012310">
    <property type="entry name" value="DNA_ligase_ATP-dep_cent"/>
</dbReference>
<feature type="binding site" evidence="14">
    <location>
        <position position="253"/>
    </location>
    <ligand>
        <name>ATP</name>
        <dbReference type="ChEBI" id="CHEBI:30616"/>
    </ligand>
</feature>
<evidence type="ECO:0000256" key="5">
    <source>
        <dbReference type="ARBA" id="ARBA00022705"/>
    </source>
</evidence>
<dbReference type="EC" id="6.5.1.1" evidence="14"/>
<dbReference type="PROSITE" id="PS00333">
    <property type="entry name" value="DNA_LIGASE_A2"/>
    <property type="match status" value="1"/>
</dbReference>
<accession>A0A126QXB9</accession>
<dbReference type="Gene3D" id="1.10.3260.10">
    <property type="entry name" value="DNA ligase, ATP-dependent, N-terminal domain"/>
    <property type="match status" value="1"/>
</dbReference>
<feature type="binding site" evidence="14">
    <location>
        <position position="246"/>
    </location>
    <ligand>
        <name>ATP</name>
        <dbReference type="ChEBI" id="CHEBI:30616"/>
    </ligand>
</feature>
<dbReference type="InterPro" id="IPR050191">
    <property type="entry name" value="ATP-dep_DNA_ligase"/>
</dbReference>
<comment type="function">
    <text evidence="14">DNA ligase that seals nicks in double-stranded DNA during DNA replication, DNA recombination and DNA repair.</text>
</comment>
<organism evidence="17 18">
    <name type="scientific">Methanobrevibacter olleyae</name>
    <dbReference type="NCBI Taxonomy" id="294671"/>
    <lineage>
        <taxon>Archaea</taxon>
        <taxon>Methanobacteriati</taxon>
        <taxon>Methanobacteriota</taxon>
        <taxon>Methanomada group</taxon>
        <taxon>Methanobacteria</taxon>
        <taxon>Methanobacteriales</taxon>
        <taxon>Methanobacteriaceae</taxon>
        <taxon>Methanobrevibacter</taxon>
    </lineage>
</organism>
<dbReference type="GO" id="GO:0003910">
    <property type="term" value="F:DNA ligase (ATP) activity"/>
    <property type="evidence" value="ECO:0007669"/>
    <property type="project" value="UniProtKB-UniRule"/>
</dbReference>
<protein>
    <recommendedName>
        <fullName evidence="2 14">DNA ligase</fullName>
        <ecNumber evidence="14">6.5.1.1</ecNumber>
    </recommendedName>
    <alternativeName>
        <fullName evidence="14">Polydeoxyribonucleotide synthase [ATP]</fullName>
    </alternativeName>
</protein>
<evidence type="ECO:0000256" key="15">
    <source>
        <dbReference type="RuleBase" id="RU004196"/>
    </source>
</evidence>
<evidence type="ECO:0000256" key="1">
    <source>
        <dbReference type="ARBA" id="ARBA00007572"/>
    </source>
</evidence>
<evidence type="ECO:0000256" key="8">
    <source>
        <dbReference type="ARBA" id="ARBA00022763"/>
    </source>
</evidence>
<dbReference type="PANTHER" id="PTHR45674">
    <property type="entry name" value="DNA LIGASE 1/3 FAMILY MEMBER"/>
    <property type="match status" value="1"/>
</dbReference>
<dbReference type="InterPro" id="IPR022865">
    <property type="entry name" value="DNA_ligae_ATP-dep_bac/arc"/>
</dbReference>
<comment type="cofactor">
    <cofactor evidence="14">
        <name>Mg(2+)</name>
        <dbReference type="ChEBI" id="CHEBI:18420"/>
    </cofactor>
</comment>
<dbReference type="InterPro" id="IPR036599">
    <property type="entry name" value="DNA_ligase_N_sf"/>
</dbReference>
<name>A0A126QXB9_METOL</name>
<dbReference type="GeneID" id="28488417"/>
<comment type="caution">
    <text evidence="14">Lacks conserved residue(s) required for the propagation of feature annotation.</text>
</comment>
<evidence type="ECO:0000256" key="13">
    <source>
        <dbReference type="ARBA" id="ARBA00023306"/>
    </source>
</evidence>
<dbReference type="Gene3D" id="3.30.470.30">
    <property type="entry name" value="DNA ligase/mRNA capping enzyme"/>
    <property type="match status" value="1"/>
</dbReference>
<dbReference type="GO" id="GO:0046872">
    <property type="term" value="F:metal ion binding"/>
    <property type="evidence" value="ECO:0007669"/>
    <property type="project" value="UniProtKB-KW"/>
</dbReference>
<dbReference type="GO" id="GO:0006281">
    <property type="term" value="P:DNA repair"/>
    <property type="evidence" value="ECO:0007669"/>
    <property type="project" value="UniProtKB-UniRule"/>
</dbReference>
<dbReference type="PROSITE" id="PS50160">
    <property type="entry name" value="DNA_LIGASE_A3"/>
    <property type="match status" value="1"/>
</dbReference>
<feature type="binding site" evidence="14">
    <location>
        <position position="414"/>
    </location>
    <ligand>
        <name>ATP</name>
        <dbReference type="ChEBI" id="CHEBI:30616"/>
    </ligand>
</feature>
<dbReference type="GO" id="GO:0071897">
    <property type="term" value="P:DNA biosynthetic process"/>
    <property type="evidence" value="ECO:0007669"/>
    <property type="project" value="InterPro"/>
</dbReference>
<dbReference type="STRING" id="294671.YLM1_0121"/>
<dbReference type="InterPro" id="IPR000977">
    <property type="entry name" value="DNA_ligase_ATP-dep"/>
</dbReference>
<keyword evidence="8 14" id="KW-0227">DNA damage</keyword>
<feature type="binding site" evidence="14">
    <location>
        <position position="420"/>
    </location>
    <ligand>
        <name>ATP</name>
        <dbReference type="ChEBI" id="CHEBI:30616"/>
    </ligand>
</feature>
<keyword evidence="12 14" id="KW-0234">DNA repair</keyword>
<reference evidence="17 18" key="1">
    <citation type="journal article" date="2016" name="Genome Announc.">
        <title>Draft Genome Sequence of the Rumen Methanogen Methanobrevibacter olleyae YLM1.</title>
        <authorList>
            <person name="Kelly W.J."/>
            <person name="Li D."/>
            <person name="Lambie S.C."/>
            <person name="Cox F."/>
            <person name="Attwood G.T."/>
            <person name="Altermann E."/>
            <person name="Leahy S.C."/>
        </authorList>
    </citation>
    <scope>NUCLEOTIDE SEQUENCE [LARGE SCALE GENOMIC DNA]</scope>
    <source>
        <strain evidence="17 18">YLM1</strain>
    </source>
</reference>
<dbReference type="EMBL" id="CP014265">
    <property type="protein sequence ID" value="AMK14681.1"/>
    <property type="molecule type" value="Genomic_DNA"/>
</dbReference>
<reference evidence="18" key="2">
    <citation type="submission" date="2016-02" db="EMBL/GenBank/DDBJ databases">
        <title>The draft genome sequence of the rumen methanogen Methanobrevibacter olleyae YLM1.</title>
        <authorList>
            <consortium name="New Zealand Agricultural Greenhouse Gas Research Centre/Pastoral Greenhouse Gas Research Consortium"/>
            <person name="Kelly W.J."/>
            <person name="Li D."/>
            <person name="Lambie S.C."/>
            <person name="Attwood G.T."/>
            <person name="Altermann E."/>
            <person name="Leahy S.C."/>
        </authorList>
    </citation>
    <scope>NUCLEOTIDE SEQUENCE [LARGE SCALE GENOMIC DNA]</scope>
    <source>
        <strain evidence="18">YLM1</strain>
    </source>
</reference>
<dbReference type="InterPro" id="IPR012309">
    <property type="entry name" value="DNA_ligase_ATP-dep_C"/>
</dbReference>
<dbReference type="AlphaFoldDB" id="A0A126QXB9"/>
<keyword evidence="7 14" id="KW-0547">Nucleotide-binding</keyword>
<dbReference type="Pfam" id="PF04679">
    <property type="entry name" value="DNA_ligase_A_C"/>
    <property type="match status" value="1"/>
</dbReference>
<evidence type="ECO:0000259" key="16">
    <source>
        <dbReference type="PROSITE" id="PS50160"/>
    </source>
</evidence>
<dbReference type="GO" id="GO:0005524">
    <property type="term" value="F:ATP binding"/>
    <property type="evidence" value="ECO:0007669"/>
    <property type="project" value="UniProtKB-UniRule"/>
</dbReference>
<evidence type="ECO:0000256" key="3">
    <source>
        <dbReference type="ARBA" id="ARBA00022598"/>
    </source>
</evidence>
<dbReference type="GO" id="GO:0003677">
    <property type="term" value="F:DNA binding"/>
    <property type="evidence" value="ECO:0007669"/>
    <property type="project" value="InterPro"/>
</dbReference>
<dbReference type="InterPro" id="IPR016059">
    <property type="entry name" value="DNA_ligase_ATP-dep_CS"/>
</dbReference>
<evidence type="ECO:0000256" key="9">
    <source>
        <dbReference type="ARBA" id="ARBA00022840"/>
    </source>
</evidence>
<evidence type="ECO:0000256" key="14">
    <source>
        <dbReference type="HAMAP-Rule" id="MF_00407"/>
    </source>
</evidence>
<feature type="active site" description="N6-AMP-lysine intermediate" evidence="14">
    <location>
        <position position="248"/>
    </location>
</feature>
<evidence type="ECO:0000313" key="18">
    <source>
        <dbReference type="Proteomes" id="UP000066376"/>
    </source>
</evidence>
<keyword evidence="5 14" id="KW-0235">DNA replication</keyword>
<gene>
    <name evidence="14" type="primary">lig</name>
    <name evidence="17" type="ORF">YLM1_0121</name>
</gene>
<dbReference type="SUPFAM" id="SSF117018">
    <property type="entry name" value="ATP-dependent DNA ligase DNA-binding domain"/>
    <property type="match status" value="1"/>
</dbReference>
<keyword evidence="10 14" id="KW-0460">Magnesium</keyword>
<feature type="binding site" evidence="14">
    <location>
        <position position="268"/>
    </location>
    <ligand>
        <name>ATP</name>
        <dbReference type="ChEBI" id="CHEBI:30616"/>
    </ligand>
</feature>
<comment type="catalytic activity">
    <reaction evidence="14">
        <text>ATP + (deoxyribonucleotide)n-3'-hydroxyl + 5'-phospho-(deoxyribonucleotide)m = (deoxyribonucleotide)n+m + AMP + diphosphate.</text>
        <dbReference type="EC" id="6.5.1.1"/>
    </reaction>
</comment>
<evidence type="ECO:0000256" key="4">
    <source>
        <dbReference type="ARBA" id="ARBA00022618"/>
    </source>
</evidence>
<keyword evidence="6 14" id="KW-0479">Metal-binding</keyword>